<feature type="domain" description="GEVED" evidence="4">
    <location>
        <begin position="311"/>
        <end position="390"/>
    </location>
</feature>
<dbReference type="Pfam" id="PF18962">
    <property type="entry name" value="Por_Secre_tail"/>
    <property type="match status" value="1"/>
</dbReference>
<feature type="signal peptide" evidence="2">
    <location>
        <begin position="1"/>
        <end position="27"/>
    </location>
</feature>
<dbReference type="Proteomes" id="UP001139462">
    <property type="component" value="Unassembled WGS sequence"/>
</dbReference>
<organism evidence="5 6">
    <name type="scientific">Aequorivita xiaoshiensis</name>
    <dbReference type="NCBI Taxonomy" id="2874476"/>
    <lineage>
        <taxon>Bacteria</taxon>
        <taxon>Pseudomonadati</taxon>
        <taxon>Bacteroidota</taxon>
        <taxon>Flavobacteriia</taxon>
        <taxon>Flavobacteriales</taxon>
        <taxon>Flavobacteriaceae</taxon>
        <taxon>Aequorivita</taxon>
    </lineage>
</organism>
<proteinExistence type="predicted"/>
<accession>A0A9X1R3E3</accession>
<gene>
    <name evidence="5" type="ORF">K8344_10485</name>
</gene>
<keyword evidence="1 2" id="KW-0732">Signal</keyword>
<comment type="caution">
    <text evidence="5">The sequence shown here is derived from an EMBL/GenBank/DDBJ whole genome shotgun (WGS) entry which is preliminary data.</text>
</comment>
<dbReference type="Pfam" id="PF20009">
    <property type="entry name" value="GEVED"/>
    <property type="match status" value="1"/>
</dbReference>
<keyword evidence="6" id="KW-1185">Reference proteome</keyword>
<evidence type="ECO:0000256" key="2">
    <source>
        <dbReference type="SAM" id="SignalP"/>
    </source>
</evidence>
<dbReference type="NCBIfam" id="TIGR04183">
    <property type="entry name" value="Por_Secre_tail"/>
    <property type="match status" value="1"/>
</dbReference>
<evidence type="ECO:0000259" key="3">
    <source>
        <dbReference type="Pfam" id="PF18962"/>
    </source>
</evidence>
<protein>
    <submittedName>
        <fullName evidence="5">T9SS type A sorting domain-containing protein</fullName>
    </submittedName>
</protein>
<dbReference type="EMBL" id="JAIRBB010000009">
    <property type="protein sequence ID" value="MCG2431546.1"/>
    <property type="molecule type" value="Genomic_DNA"/>
</dbReference>
<evidence type="ECO:0000256" key="1">
    <source>
        <dbReference type="ARBA" id="ARBA00022729"/>
    </source>
</evidence>
<evidence type="ECO:0000313" key="6">
    <source>
        <dbReference type="Proteomes" id="UP001139462"/>
    </source>
</evidence>
<dbReference type="AlphaFoldDB" id="A0A9X1R3E3"/>
<dbReference type="RefSeq" id="WP_237608645.1">
    <property type="nucleotide sequence ID" value="NZ_JAIRBB010000009.1"/>
</dbReference>
<name>A0A9X1R3E3_9FLAO</name>
<dbReference type="InterPro" id="IPR026444">
    <property type="entry name" value="Secre_tail"/>
</dbReference>
<feature type="chain" id="PRO_5040790950" evidence="2">
    <location>
        <begin position="28"/>
        <end position="478"/>
    </location>
</feature>
<evidence type="ECO:0000313" key="5">
    <source>
        <dbReference type="EMBL" id="MCG2431546.1"/>
    </source>
</evidence>
<dbReference type="InterPro" id="IPR045474">
    <property type="entry name" value="GEVED"/>
</dbReference>
<reference evidence="5" key="1">
    <citation type="submission" date="2021-09" db="EMBL/GenBank/DDBJ databases">
        <title>Genome of Aequorivita sp. strain F64183.</title>
        <authorList>
            <person name="Wang Y."/>
        </authorList>
    </citation>
    <scope>NUCLEOTIDE SEQUENCE</scope>
    <source>
        <strain evidence="5">F64183</strain>
    </source>
</reference>
<sequence>MRKKLPFYQLWLFSLALVFGTSTAVTAQSPFKTLTQLRAEQALQSSRSMTQQPKSNPISINESNVITAHNATVQGCDQGDDSNGFENGFNITAESGYRSADDFYVEANESLNVRSIVFNIFANYPVSSVDFNFYEDDGGKPGATVVASETDLIPYAQVPIGASFGYTVYAIYVEVDLNFDGGATGTSYWMQPEVASPMAFWEGTSAGTLGEVIHMSEFSGPWLPDDDGGIHHGVFKLHCDVVVAVDPICFDISDTVEPITRVVLADIDNTSSSTIDGSPALEDFTNIEGVMAQGISYDIALEGNTNGFVSYFTVWIDWNQNDEFEAEEMYEIGYIEYSTGTDGLQTTGTITVPTDAVLGETTMRVIKNWDTSPTDPCDVYLYGQGEDYTIIVEDELGVESQTATTFSYYPNPSSGIVKITANKEINSVSVVNILGQQVSVKENLENGLVDLSNLEAGTYIFQVAFEDGSIENFKILKE</sequence>
<feature type="domain" description="Secretion system C-terminal sorting" evidence="3">
    <location>
        <begin position="409"/>
        <end position="470"/>
    </location>
</feature>
<evidence type="ECO:0000259" key="4">
    <source>
        <dbReference type="Pfam" id="PF20009"/>
    </source>
</evidence>